<evidence type="ECO:0000313" key="4">
    <source>
        <dbReference type="Proteomes" id="UP000274661"/>
    </source>
</evidence>
<feature type="domain" description="GST N-terminal" evidence="1">
    <location>
        <begin position="1"/>
        <end position="78"/>
    </location>
</feature>
<evidence type="ECO:0000259" key="2">
    <source>
        <dbReference type="PROSITE" id="PS50405"/>
    </source>
</evidence>
<dbReference type="RefSeq" id="WP_126719953.1">
    <property type="nucleotide sequence ID" value="NZ_RWJF01000001.1"/>
</dbReference>
<dbReference type="Pfam" id="PF13410">
    <property type="entry name" value="GST_C_2"/>
    <property type="match status" value="1"/>
</dbReference>
<name>A0A429VDV2_9SPHN</name>
<dbReference type="InterPro" id="IPR010987">
    <property type="entry name" value="Glutathione-S-Trfase_C-like"/>
</dbReference>
<gene>
    <name evidence="3" type="ORF">HMF7854_15065</name>
</gene>
<proteinExistence type="predicted"/>
<dbReference type="InterPro" id="IPR050983">
    <property type="entry name" value="GST_Omega/HSP26"/>
</dbReference>
<sequence>MHVYGSLASPFVQRVMMTARLKGVELDVQPAPGGTGSESFKAISPAGRIPLLVTDEGEHICESAAIAAYLDEILPGPSLMPATPLARARVQELAAIAYGEIAAGVRPMLVHLIFVPGGPEAVVAAGRAQAALGFAALDRLLAAHQRYAVGDRIGAADCALVPVLHLARLVGPAVGTADLLDQAGNVSRYLATIGDEPQAARVMREMDEHFAAVIERVRAIAAASPAAERPA</sequence>
<dbReference type="InterPro" id="IPR036282">
    <property type="entry name" value="Glutathione-S-Trfase_C_sf"/>
</dbReference>
<dbReference type="PANTHER" id="PTHR43968:SF6">
    <property type="entry name" value="GLUTATHIONE S-TRANSFERASE OMEGA"/>
    <property type="match status" value="1"/>
</dbReference>
<dbReference type="CDD" id="cd00570">
    <property type="entry name" value="GST_N_family"/>
    <property type="match status" value="1"/>
</dbReference>
<dbReference type="Proteomes" id="UP000274661">
    <property type="component" value="Unassembled WGS sequence"/>
</dbReference>
<reference evidence="3 4" key="1">
    <citation type="submission" date="2018-12" db="EMBL/GenBank/DDBJ databases">
        <title>Sphingomonas sp. HMF7854 Genome sequencing and assembly.</title>
        <authorList>
            <person name="Cha I."/>
            <person name="Kang H."/>
            <person name="Kim H."/>
            <person name="Kang J."/>
            <person name="Joh K."/>
        </authorList>
    </citation>
    <scope>NUCLEOTIDE SEQUENCE [LARGE SCALE GENOMIC DNA]</scope>
    <source>
        <strain evidence="3 4">HMF7854</strain>
    </source>
</reference>
<dbReference type="SUPFAM" id="SSF47616">
    <property type="entry name" value="GST C-terminal domain-like"/>
    <property type="match status" value="1"/>
</dbReference>
<dbReference type="PROSITE" id="PS50405">
    <property type="entry name" value="GST_CTER"/>
    <property type="match status" value="1"/>
</dbReference>
<dbReference type="GO" id="GO:0005737">
    <property type="term" value="C:cytoplasm"/>
    <property type="evidence" value="ECO:0007669"/>
    <property type="project" value="TreeGrafter"/>
</dbReference>
<dbReference type="InterPro" id="IPR040079">
    <property type="entry name" value="Glutathione_S-Trfase"/>
</dbReference>
<dbReference type="SFLD" id="SFLDG00358">
    <property type="entry name" value="Main_(cytGST)"/>
    <property type="match status" value="1"/>
</dbReference>
<dbReference type="Pfam" id="PF13417">
    <property type="entry name" value="GST_N_3"/>
    <property type="match status" value="1"/>
</dbReference>
<accession>A0A429VDV2</accession>
<feature type="domain" description="GST C-terminal" evidence="2">
    <location>
        <begin position="83"/>
        <end position="210"/>
    </location>
</feature>
<dbReference type="Gene3D" id="1.20.1050.10">
    <property type="match status" value="1"/>
</dbReference>
<dbReference type="OrthoDB" id="9795329at2"/>
<dbReference type="InterPro" id="IPR036249">
    <property type="entry name" value="Thioredoxin-like_sf"/>
</dbReference>
<keyword evidence="4" id="KW-1185">Reference proteome</keyword>
<evidence type="ECO:0000259" key="1">
    <source>
        <dbReference type="PROSITE" id="PS50404"/>
    </source>
</evidence>
<dbReference type="PROSITE" id="PS50404">
    <property type="entry name" value="GST_NTER"/>
    <property type="match status" value="1"/>
</dbReference>
<dbReference type="GO" id="GO:0016740">
    <property type="term" value="F:transferase activity"/>
    <property type="evidence" value="ECO:0007669"/>
    <property type="project" value="UniProtKB-KW"/>
</dbReference>
<organism evidence="3 4">
    <name type="scientific">Sphingomonas ginkgonis</name>
    <dbReference type="NCBI Taxonomy" id="2315330"/>
    <lineage>
        <taxon>Bacteria</taxon>
        <taxon>Pseudomonadati</taxon>
        <taxon>Pseudomonadota</taxon>
        <taxon>Alphaproteobacteria</taxon>
        <taxon>Sphingomonadales</taxon>
        <taxon>Sphingomonadaceae</taxon>
        <taxon>Sphingomonas</taxon>
    </lineage>
</organism>
<dbReference type="AlphaFoldDB" id="A0A429VDV2"/>
<keyword evidence="3" id="KW-0808">Transferase</keyword>
<dbReference type="Gene3D" id="3.40.30.10">
    <property type="entry name" value="Glutaredoxin"/>
    <property type="match status" value="1"/>
</dbReference>
<dbReference type="SUPFAM" id="SSF52833">
    <property type="entry name" value="Thioredoxin-like"/>
    <property type="match status" value="1"/>
</dbReference>
<comment type="caution">
    <text evidence="3">The sequence shown here is derived from an EMBL/GenBank/DDBJ whole genome shotgun (WGS) entry which is preliminary data.</text>
</comment>
<dbReference type="PANTHER" id="PTHR43968">
    <property type="match status" value="1"/>
</dbReference>
<evidence type="ECO:0000313" key="3">
    <source>
        <dbReference type="EMBL" id="RST32012.1"/>
    </source>
</evidence>
<dbReference type="InterPro" id="IPR004045">
    <property type="entry name" value="Glutathione_S-Trfase_N"/>
</dbReference>
<dbReference type="EMBL" id="RWJF01000001">
    <property type="protein sequence ID" value="RST32012.1"/>
    <property type="molecule type" value="Genomic_DNA"/>
</dbReference>
<protein>
    <submittedName>
        <fullName evidence="3">Glutathione S-transferase family protein</fullName>
    </submittedName>
</protein>
<dbReference type="SFLD" id="SFLDS00019">
    <property type="entry name" value="Glutathione_Transferase_(cytos"/>
    <property type="match status" value="1"/>
</dbReference>